<sequence>MFIIQSSTVPVYLIVVSALIFISLATIIFNRMIVVVYTLESSALKAGASINIVLASDLHSTKYGKDQSRLLDAIKNQNPDLVLLTGDIIDEHYRLFPIERAMLFLKGIAALCPVFFVPGNHEFYTRDIANIRQKLKSFGIHTLSDNYERIQIKGSHLLIAGIEDPEKEIYEDPGYSQGEAMEKAFAGLSEIASYKILLAHHPERIESYLKYPFDLVVSGHAHGGQFRIPRIMNGLYAPHQGLFPKYAGGLYAYGRQTHIVSRGLAANILPRYFNNPELVVIKLKDSQKP</sequence>
<name>F5YA08_LEAAZ</name>
<dbReference type="PANTHER" id="PTHR31302">
    <property type="entry name" value="TRANSMEMBRANE PROTEIN WITH METALLOPHOSPHOESTERASE DOMAIN-RELATED"/>
    <property type="match status" value="1"/>
</dbReference>
<keyword evidence="3" id="KW-1133">Transmembrane helix</keyword>
<reference evidence="6" key="1">
    <citation type="submission" date="2009-12" db="EMBL/GenBank/DDBJ databases">
        <title>Complete sequence of Treponema azotonutricium strain ZAS-9.</title>
        <authorList>
            <person name="Tetu S.G."/>
            <person name="Matson E."/>
            <person name="Ren Q."/>
            <person name="Seshadri R."/>
            <person name="Elbourne L."/>
            <person name="Hassan K.A."/>
            <person name="Durkin A."/>
            <person name="Radune D."/>
            <person name="Mohamoud Y."/>
            <person name="Shay R."/>
            <person name="Jin S."/>
            <person name="Zhang X."/>
            <person name="Lucey K."/>
            <person name="Ballor N.R."/>
            <person name="Ottesen E."/>
            <person name="Rosenthal R."/>
            <person name="Allen A."/>
            <person name="Leadbetter J.R."/>
            <person name="Paulsen I.T."/>
        </authorList>
    </citation>
    <scope>NUCLEOTIDE SEQUENCE [LARGE SCALE GENOMIC DNA]</scope>
    <source>
        <strain evidence="6">ATCC BAA-888 / DSM 13862 / ZAS-9</strain>
    </source>
</reference>
<proteinExistence type="predicted"/>
<dbReference type="GO" id="GO:0046872">
    <property type="term" value="F:metal ion binding"/>
    <property type="evidence" value="ECO:0007669"/>
    <property type="project" value="UniProtKB-KW"/>
</dbReference>
<dbReference type="FunCoup" id="F5YA08">
    <property type="interactions" value="127"/>
</dbReference>
<dbReference type="GO" id="GO:0008758">
    <property type="term" value="F:UDP-2,3-diacylglucosamine hydrolase activity"/>
    <property type="evidence" value="ECO:0007669"/>
    <property type="project" value="TreeGrafter"/>
</dbReference>
<keyword evidence="1" id="KW-0479">Metal-binding</keyword>
<keyword evidence="3" id="KW-0812">Transmembrane</keyword>
<dbReference type="InterPro" id="IPR004843">
    <property type="entry name" value="Calcineurin-like_PHP"/>
</dbReference>
<evidence type="ECO:0000256" key="2">
    <source>
        <dbReference type="ARBA" id="ARBA00022801"/>
    </source>
</evidence>
<dbReference type="Proteomes" id="UP000009222">
    <property type="component" value="Chromosome"/>
</dbReference>
<dbReference type="InParanoid" id="F5YA08"/>
<evidence type="ECO:0000313" key="5">
    <source>
        <dbReference type="EMBL" id="AEF81687.1"/>
    </source>
</evidence>
<dbReference type="AlphaFoldDB" id="F5YA08"/>
<evidence type="ECO:0000256" key="1">
    <source>
        <dbReference type="ARBA" id="ARBA00022723"/>
    </source>
</evidence>
<feature type="domain" description="Calcineurin-like phosphoesterase" evidence="4">
    <location>
        <begin position="51"/>
        <end position="223"/>
    </location>
</feature>
<dbReference type="SUPFAM" id="SSF56300">
    <property type="entry name" value="Metallo-dependent phosphatases"/>
    <property type="match status" value="1"/>
</dbReference>
<keyword evidence="2" id="KW-0378">Hydrolase</keyword>
<organism evidence="5 6">
    <name type="scientific">Leadbettera azotonutricia (strain ATCC BAA-888 / DSM 13862 / ZAS-9)</name>
    <name type="common">Treponema azotonutricium</name>
    <dbReference type="NCBI Taxonomy" id="545695"/>
    <lineage>
        <taxon>Bacteria</taxon>
        <taxon>Pseudomonadati</taxon>
        <taxon>Spirochaetota</taxon>
        <taxon>Spirochaetia</taxon>
        <taxon>Spirochaetales</taxon>
        <taxon>Breznakiellaceae</taxon>
        <taxon>Leadbettera</taxon>
    </lineage>
</organism>
<dbReference type="InterPro" id="IPR029052">
    <property type="entry name" value="Metallo-depent_PP-like"/>
</dbReference>
<dbReference type="HOGENOM" id="CLU_025443_1_0_12"/>
<evidence type="ECO:0000259" key="4">
    <source>
        <dbReference type="Pfam" id="PF00149"/>
    </source>
</evidence>
<dbReference type="Pfam" id="PF00149">
    <property type="entry name" value="Metallophos"/>
    <property type="match status" value="1"/>
</dbReference>
<accession>F5YA08</accession>
<dbReference type="KEGG" id="taz:TREAZ_2055"/>
<feature type="transmembrane region" description="Helical" evidence="3">
    <location>
        <begin position="12"/>
        <end position="39"/>
    </location>
</feature>
<dbReference type="PANTHER" id="PTHR31302:SF31">
    <property type="entry name" value="PHOSPHODIESTERASE YAEI"/>
    <property type="match status" value="1"/>
</dbReference>
<dbReference type="InterPro" id="IPR051158">
    <property type="entry name" value="Metallophosphoesterase_sf"/>
</dbReference>
<protein>
    <submittedName>
        <fullName evidence="5">Metallophosphoesterase</fullName>
    </submittedName>
</protein>
<dbReference type="Gene3D" id="3.60.21.10">
    <property type="match status" value="1"/>
</dbReference>
<evidence type="ECO:0000256" key="3">
    <source>
        <dbReference type="SAM" id="Phobius"/>
    </source>
</evidence>
<reference evidence="5 6" key="2">
    <citation type="journal article" date="2011" name="ISME J.">
        <title>RNA-seq reveals cooperative metabolic interactions between two termite-gut spirochete species in co-culture.</title>
        <authorList>
            <person name="Rosenthal A.Z."/>
            <person name="Matson E.G."/>
            <person name="Eldar A."/>
            <person name="Leadbetter J.R."/>
        </authorList>
    </citation>
    <scope>NUCLEOTIDE SEQUENCE [LARGE SCALE GENOMIC DNA]</scope>
    <source>
        <strain evidence="6">ATCC BAA-888 / DSM 13862 / ZAS-9</strain>
    </source>
</reference>
<dbReference type="GO" id="GO:0009245">
    <property type="term" value="P:lipid A biosynthetic process"/>
    <property type="evidence" value="ECO:0007669"/>
    <property type="project" value="TreeGrafter"/>
</dbReference>
<dbReference type="STRING" id="545695.TREAZ_2055"/>
<dbReference type="GO" id="GO:0016020">
    <property type="term" value="C:membrane"/>
    <property type="evidence" value="ECO:0007669"/>
    <property type="project" value="GOC"/>
</dbReference>
<gene>
    <name evidence="5" type="ordered locus">TREAZ_2055</name>
</gene>
<dbReference type="EMBL" id="CP001841">
    <property type="protein sequence ID" value="AEF81687.1"/>
    <property type="molecule type" value="Genomic_DNA"/>
</dbReference>
<dbReference type="eggNOG" id="COG1408">
    <property type="taxonomic scope" value="Bacteria"/>
</dbReference>
<keyword evidence="3" id="KW-0472">Membrane</keyword>
<keyword evidence="6" id="KW-1185">Reference proteome</keyword>
<evidence type="ECO:0000313" key="6">
    <source>
        <dbReference type="Proteomes" id="UP000009222"/>
    </source>
</evidence>